<comment type="caution">
    <text evidence="2">The sequence shown here is derived from an EMBL/GenBank/DDBJ whole genome shotgun (WGS) entry which is preliminary data.</text>
</comment>
<name>A0ABX1IDA1_STRGB</name>
<proteinExistence type="predicted"/>
<protein>
    <recommendedName>
        <fullName evidence="4">Secreted protein</fullName>
    </recommendedName>
</protein>
<evidence type="ECO:0000313" key="2">
    <source>
        <dbReference type="EMBL" id="NKQ23175.1"/>
    </source>
</evidence>
<organism evidence="2 3">
    <name type="scientific">Streptomyces galbus</name>
    <dbReference type="NCBI Taxonomy" id="33898"/>
    <lineage>
        <taxon>Bacteria</taxon>
        <taxon>Bacillati</taxon>
        <taxon>Actinomycetota</taxon>
        <taxon>Actinomycetes</taxon>
        <taxon>Kitasatosporales</taxon>
        <taxon>Streptomycetaceae</taxon>
        <taxon>Streptomyces</taxon>
    </lineage>
</organism>
<dbReference type="Proteomes" id="UP000744032">
    <property type="component" value="Unassembled WGS sequence"/>
</dbReference>
<dbReference type="EMBL" id="JAAXMD010000006">
    <property type="protein sequence ID" value="NKQ23175.1"/>
    <property type="molecule type" value="Genomic_DNA"/>
</dbReference>
<feature type="compositionally biased region" description="Basic and acidic residues" evidence="1">
    <location>
        <begin position="71"/>
        <end position="95"/>
    </location>
</feature>
<reference evidence="2 3" key="1">
    <citation type="submission" date="2020-04" db="EMBL/GenBank/DDBJ databases">
        <title>Genome sequence of Streptomyces galbus strain I339.</title>
        <authorList>
            <person name="Silva E.A.N."/>
            <person name="Merces M."/>
            <person name="Castelo Branco A.P.O.T."/>
            <person name="Vasconcelos P.C."/>
            <person name="Costa N.P."/>
            <person name="Marinho G.C.S."/>
            <person name="Oliveira C.J.B."/>
            <person name="Araujo D."/>
            <person name="Rodrigues Junior V.S."/>
            <person name="Almeida R."/>
            <person name="Silva Filho U.R."/>
            <person name="Andrade A.S.A."/>
            <person name="Cibulski S.P."/>
        </authorList>
    </citation>
    <scope>NUCLEOTIDE SEQUENCE [LARGE SCALE GENOMIC DNA]</scope>
    <source>
        <strain evidence="2 3">I339</strain>
    </source>
</reference>
<keyword evidence="3" id="KW-1185">Reference proteome</keyword>
<evidence type="ECO:0000256" key="1">
    <source>
        <dbReference type="SAM" id="MobiDB-lite"/>
    </source>
</evidence>
<accession>A0ABX1IDA1</accession>
<sequence length="132" mass="14606">MRVTAVAATTVTARVRWWVRRARAAPDERADSAEPVLSQLPAEASDAAEPTDPTDRTLPTEATDRTLPTEPTDRKESTDPIDRADPFDHRERQDVRGPFTADGALVTPDVTPEGRRGTLMPRSCQKAPRRFS</sequence>
<evidence type="ECO:0008006" key="4">
    <source>
        <dbReference type="Google" id="ProtNLM"/>
    </source>
</evidence>
<evidence type="ECO:0000313" key="3">
    <source>
        <dbReference type="Proteomes" id="UP000744032"/>
    </source>
</evidence>
<dbReference type="RefSeq" id="WP_168371989.1">
    <property type="nucleotide sequence ID" value="NZ_JAAXMD010000006.1"/>
</dbReference>
<gene>
    <name evidence="2" type="ORF">HF200_01495</name>
</gene>
<feature type="region of interest" description="Disordered" evidence="1">
    <location>
        <begin position="23"/>
        <end position="132"/>
    </location>
</feature>